<dbReference type="Pfam" id="PF01177">
    <property type="entry name" value="Asp_Glu_race"/>
    <property type="match status" value="1"/>
</dbReference>
<reference evidence="4" key="1">
    <citation type="journal article" date="2019" name="Int. J. Syst. Evol. Microbiol.">
        <title>The Global Catalogue of Microorganisms (GCM) 10K type strain sequencing project: providing services to taxonomists for standard genome sequencing and annotation.</title>
        <authorList>
            <consortium name="The Broad Institute Genomics Platform"/>
            <consortium name="The Broad Institute Genome Sequencing Center for Infectious Disease"/>
            <person name="Wu L."/>
            <person name="Ma J."/>
        </authorList>
    </citation>
    <scope>NUCLEOTIDE SEQUENCE [LARGE SCALE GENOMIC DNA]</scope>
    <source>
        <strain evidence="4">CECT 7069</strain>
    </source>
</reference>
<proteinExistence type="inferred from homology"/>
<dbReference type="PANTHER" id="PTHR21198:SF7">
    <property type="entry name" value="ASPARTATE-GLUTAMATE RACEMASE FAMILY"/>
    <property type="match status" value="1"/>
</dbReference>
<name>A0ABT8BI57_9HYPH</name>
<dbReference type="SUPFAM" id="SSF53681">
    <property type="entry name" value="Aspartate/glutamate racemase"/>
    <property type="match status" value="2"/>
</dbReference>
<dbReference type="GO" id="GO:0016853">
    <property type="term" value="F:isomerase activity"/>
    <property type="evidence" value="ECO:0007669"/>
    <property type="project" value="UniProtKB-KW"/>
</dbReference>
<accession>A0ABT8BI57</accession>
<comment type="similarity">
    <text evidence="1">Belongs to the aspartate/glutamate racemases family.</text>
</comment>
<dbReference type="InterPro" id="IPR004380">
    <property type="entry name" value="Asp_race"/>
</dbReference>
<dbReference type="PANTHER" id="PTHR21198">
    <property type="entry name" value="GLUTAMATE RACEMASE"/>
    <property type="match status" value="1"/>
</dbReference>
<evidence type="ECO:0000313" key="4">
    <source>
        <dbReference type="Proteomes" id="UP001224644"/>
    </source>
</evidence>
<dbReference type="EMBL" id="JAUFPX010000011">
    <property type="protein sequence ID" value="MDN3591494.1"/>
    <property type="molecule type" value="Genomic_DNA"/>
</dbReference>
<organism evidence="3 4">
    <name type="scientific">Methylobacterium adhaesivum</name>
    <dbReference type="NCBI Taxonomy" id="333297"/>
    <lineage>
        <taxon>Bacteria</taxon>
        <taxon>Pseudomonadati</taxon>
        <taxon>Pseudomonadota</taxon>
        <taxon>Alphaproteobacteria</taxon>
        <taxon>Hyphomicrobiales</taxon>
        <taxon>Methylobacteriaceae</taxon>
        <taxon>Methylobacterium</taxon>
    </lineage>
</organism>
<comment type="caution">
    <text evidence="3">The sequence shown here is derived from an EMBL/GenBank/DDBJ whole genome shotgun (WGS) entry which is preliminary data.</text>
</comment>
<protein>
    <submittedName>
        <fullName evidence="3">Amino acid racemase</fullName>
        <ecNumber evidence="3">5.1.1.-</ecNumber>
    </submittedName>
</protein>
<sequence>MLGVLGGMGPMATVDFMRKLVEATPASRDQDHPGALVLQASDIPDRTRAILAGGPDPLPAMVAGLRRLEAAGATRIAIPCNTAHHWHGALQARTALPILHIVDAVAEALFVRGYRSGSIGVLATGGTLKAGIYSGRLARHGFTCVAPIDQDAVMRAIRLVKAGRVAEAGAILRNQARGLIAAGCGRVILACTEIPLALSASDEGFGDGLLDATQALAQACVSGAGAPERLVA</sequence>
<dbReference type="Gene3D" id="3.40.50.1860">
    <property type="match status" value="2"/>
</dbReference>
<dbReference type="RefSeq" id="WP_238228046.1">
    <property type="nucleotide sequence ID" value="NZ_BPQD01000039.1"/>
</dbReference>
<evidence type="ECO:0000256" key="1">
    <source>
        <dbReference type="ARBA" id="ARBA00007847"/>
    </source>
</evidence>
<gene>
    <name evidence="3" type="ORF">QWZ12_12825</name>
</gene>
<dbReference type="NCBIfam" id="TIGR00035">
    <property type="entry name" value="asp_race"/>
    <property type="match status" value="1"/>
</dbReference>
<evidence type="ECO:0000313" key="3">
    <source>
        <dbReference type="EMBL" id="MDN3591494.1"/>
    </source>
</evidence>
<dbReference type="Proteomes" id="UP001224644">
    <property type="component" value="Unassembled WGS sequence"/>
</dbReference>
<dbReference type="InterPro" id="IPR001920">
    <property type="entry name" value="Asp/Glu_race"/>
</dbReference>
<dbReference type="EC" id="5.1.1.-" evidence="3"/>
<evidence type="ECO:0000256" key="2">
    <source>
        <dbReference type="ARBA" id="ARBA00023235"/>
    </source>
</evidence>
<keyword evidence="2 3" id="KW-0413">Isomerase</keyword>
<keyword evidence="4" id="KW-1185">Reference proteome</keyword>
<dbReference type="InterPro" id="IPR015942">
    <property type="entry name" value="Asp/Glu/hydantoin_racemase"/>
</dbReference>